<proteinExistence type="predicted"/>
<dbReference type="AlphaFoldDB" id="A0A4R0RSB6"/>
<sequence length="208" mass="23579">MSSFVAAVRKRANETFLQESFQWFDRSYLVDWAFATLAWILAWMIKGLPPFEREFSADDPLISHANRPNTIGGDLTWWLALLVPLGTIAVIGMLKVSAVEIHHGFLGLWAARGYNALVTEALKNRVAVSRVEDYRHHKEDVIVGSLIGIGAATVSYLIYWPSPFTLQGNDLQKGASRPRIVYRDSEQERTRHDYNYELAGMEHATEEV</sequence>
<comment type="caution">
    <text evidence="2">The sequence shown here is derived from an EMBL/GenBank/DDBJ whole genome shotgun (WGS) entry which is preliminary data.</text>
</comment>
<keyword evidence="1" id="KW-0472">Membrane</keyword>
<evidence type="ECO:0000313" key="2">
    <source>
        <dbReference type="EMBL" id="TCD71751.1"/>
    </source>
</evidence>
<accession>A0A4R0RSB6</accession>
<dbReference type="Proteomes" id="UP000292702">
    <property type="component" value="Unassembled WGS sequence"/>
</dbReference>
<dbReference type="STRING" id="92696.A0A4R0RSB6"/>
<evidence type="ECO:0000256" key="1">
    <source>
        <dbReference type="SAM" id="Phobius"/>
    </source>
</evidence>
<dbReference type="Gene3D" id="1.20.144.10">
    <property type="entry name" value="Phosphatidic acid phosphatase type 2/haloperoxidase"/>
    <property type="match status" value="1"/>
</dbReference>
<dbReference type="GO" id="GO:0016020">
    <property type="term" value="C:membrane"/>
    <property type="evidence" value="ECO:0007669"/>
    <property type="project" value="TreeGrafter"/>
</dbReference>
<dbReference type="GO" id="GO:0046839">
    <property type="term" value="P:phospholipid dephosphorylation"/>
    <property type="evidence" value="ECO:0007669"/>
    <property type="project" value="TreeGrafter"/>
</dbReference>
<keyword evidence="1" id="KW-1133">Transmembrane helix</keyword>
<dbReference type="GO" id="GO:0006644">
    <property type="term" value="P:phospholipid metabolic process"/>
    <property type="evidence" value="ECO:0007669"/>
    <property type="project" value="InterPro"/>
</dbReference>
<protein>
    <recommendedName>
        <fullName evidence="4">Phosphatidic acid phosphatase type 2/haloperoxidase domain-containing protein</fullName>
    </recommendedName>
</protein>
<keyword evidence="3" id="KW-1185">Reference proteome</keyword>
<dbReference type="InterPro" id="IPR036938">
    <property type="entry name" value="PAP2/HPO_sf"/>
</dbReference>
<feature type="transmembrane region" description="Helical" evidence="1">
    <location>
        <begin position="28"/>
        <end position="45"/>
    </location>
</feature>
<evidence type="ECO:0000313" key="3">
    <source>
        <dbReference type="Proteomes" id="UP000292702"/>
    </source>
</evidence>
<name>A0A4R0RSB6_9APHY</name>
<dbReference type="GO" id="GO:0008195">
    <property type="term" value="F:phosphatidate phosphatase activity"/>
    <property type="evidence" value="ECO:0007669"/>
    <property type="project" value="TreeGrafter"/>
</dbReference>
<dbReference type="EMBL" id="RWJN01000003">
    <property type="protein sequence ID" value="TCD71751.1"/>
    <property type="molecule type" value="Genomic_DNA"/>
</dbReference>
<dbReference type="PANTHER" id="PTHR10165">
    <property type="entry name" value="LIPID PHOSPHATE PHOSPHATASE"/>
    <property type="match status" value="1"/>
</dbReference>
<keyword evidence="1" id="KW-0812">Transmembrane</keyword>
<dbReference type="InterPro" id="IPR043216">
    <property type="entry name" value="PAP-like"/>
</dbReference>
<feature type="transmembrane region" description="Helical" evidence="1">
    <location>
        <begin position="141"/>
        <end position="160"/>
    </location>
</feature>
<evidence type="ECO:0008006" key="4">
    <source>
        <dbReference type="Google" id="ProtNLM"/>
    </source>
</evidence>
<dbReference type="OrthoDB" id="10030083at2759"/>
<feature type="transmembrane region" description="Helical" evidence="1">
    <location>
        <begin position="75"/>
        <end position="94"/>
    </location>
</feature>
<dbReference type="SUPFAM" id="SSF48317">
    <property type="entry name" value="Acid phosphatase/Vanadium-dependent haloperoxidase"/>
    <property type="match status" value="1"/>
</dbReference>
<organism evidence="2 3">
    <name type="scientific">Steccherinum ochraceum</name>
    <dbReference type="NCBI Taxonomy" id="92696"/>
    <lineage>
        <taxon>Eukaryota</taxon>
        <taxon>Fungi</taxon>
        <taxon>Dikarya</taxon>
        <taxon>Basidiomycota</taxon>
        <taxon>Agaricomycotina</taxon>
        <taxon>Agaricomycetes</taxon>
        <taxon>Polyporales</taxon>
        <taxon>Steccherinaceae</taxon>
        <taxon>Steccherinum</taxon>
    </lineage>
</organism>
<gene>
    <name evidence="2" type="ORF">EIP91_005517</name>
</gene>
<dbReference type="PANTHER" id="PTHR10165:SF35">
    <property type="entry name" value="RE23632P"/>
    <property type="match status" value="1"/>
</dbReference>
<reference evidence="2 3" key="1">
    <citation type="submission" date="2018-11" db="EMBL/GenBank/DDBJ databases">
        <title>Genome assembly of Steccherinum ochraceum LE-BIN_3174, the white-rot fungus of the Steccherinaceae family (The Residual Polyporoid clade, Polyporales, Basidiomycota).</title>
        <authorList>
            <person name="Fedorova T.V."/>
            <person name="Glazunova O.A."/>
            <person name="Landesman E.O."/>
            <person name="Moiseenko K.V."/>
            <person name="Psurtseva N.V."/>
            <person name="Savinova O.S."/>
            <person name="Shakhova N.V."/>
            <person name="Tyazhelova T.V."/>
            <person name="Vasina D.V."/>
        </authorList>
    </citation>
    <scope>NUCLEOTIDE SEQUENCE [LARGE SCALE GENOMIC DNA]</scope>
    <source>
        <strain evidence="2 3">LE-BIN_3174</strain>
    </source>
</reference>